<dbReference type="Proteomes" id="UP000054560">
    <property type="component" value="Unassembled WGS sequence"/>
</dbReference>
<keyword evidence="4" id="KW-0408">Iron</keyword>
<evidence type="ECO:0000259" key="7">
    <source>
        <dbReference type="PROSITE" id="PS51449"/>
    </source>
</evidence>
<evidence type="ECO:0000313" key="10">
    <source>
        <dbReference type="Proteomes" id="UP000054560"/>
    </source>
</evidence>
<dbReference type="GO" id="GO:0046872">
    <property type="term" value="F:metal ion binding"/>
    <property type="evidence" value="ECO:0007669"/>
    <property type="project" value="UniProtKB-KW"/>
</dbReference>
<dbReference type="Gene3D" id="3.80.30.20">
    <property type="entry name" value="tm_1862 like domain"/>
    <property type="match status" value="1"/>
</dbReference>
<evidence type="ECO:0000256" key="4">
    <source>
        <dbReference type="ARBA" id="ARBA00023004"/>
    </source>
</evidence>
<dbReference type="PANTHER" id="PTHR43020">
    <property type="entry name" value="CDK5 REGULATORY SUBUNIT-ASSOCIATED PROTEIN 1"/>
    <property type="match status" value="1"/>
</dbReference>
<keyword evidence="10" id="KW-1185">Reference proteome</keyword>
<evidence type="ECO:0008006" key="11">
    <source>
        <dbReference type="Google" id="ProtNLM"/>
    </source>
</evidence>
<dbReference type="Pfam" id="PF01938">
    <property type="entry name" value="TRAM"/>
    <property type="match status" value="1"/>
</dbReference>
<dbReference type="InterPro" id="IPR058240">
    <property type="entry name" value="rSAM_sf"/>
</dbReference>
<dbReference type="InterPro" id="IPR023404">
    <property type="entry name" value="rSAM_horseshoe"/>
</dbReference>
<dbReference type="eggNOG" id="KOG2492">
    <property type="taxonomic scope" value="Eukaryota"/>
</dbReference>
<protein>
    <recommendedName>
        <fullName evidence="11">TRAM domain-containing protein</fullName>
    </recommendedName>
</protein>
<dbReference type="OrthoDB" id="190098at2759"/>
<evidence type="ECO:0000313" key="9">
    <source>
        <dbReference type="EMBL" id="KNC81170.1"/>
    </source>
</evidence>
<dbReference type="InterPro" id="IPR002792">
    <property type="entry name" value="TRAM_dom"/>
</dbReference>
<evidence type="ECO:0000256" key="3">
    <source>
        <dbReference type="ARBA" id="ARBA00022723"/>
    </source>
</evidence>
<dbReference type="InterPro" id="IPR007197">
    <property type="entry name" value="rSAM"/>
</dbReference>
<evidence type="ECO:0000259" key="8">
    <source>
        <dbReference type="PROSITE" id="PS51918"/>
    </source>
</evidence>
<dbReference type="GO" id="GO:0035597">
    <property type="term" value="F:tRNA-2-methylthio-N(6)-dimethylallyladenosine(37) synthase activity"/>
    <property type="evidence" value="ECO:0007669"/>
    <property type="project" value="TreeGrafter"/>
</dbReference>
<dbReference type="RefSeq" id="XP_014155072.1">
    <property type="nucleotide sequence ID" value="XM_014299597.1"/>
</dbReference>
<name>A0A0L0FWG4_9EUKA</name>
<feature type="domain" description="MTTase N-terminal" evidence="7">
    <location>
        <begin position="158"/>
        <end position="206"/>
    </location>
</feature>
<proteinExistence type="predicted"/>
<dbReference type="AlphaFoldDB" id="A0A0L0FWG4"/>
<evidence type="ECO:0000259" key="6">
    <source>
        <dbReference type="PROSITE" id="PS50926"/>
    </source>
</evidence>
<dbReference type="InterPro" id="IPR006638">
    <property type="entry name" value="Elp3/MiaA/NifB-like_rSAM"/>
</dbReference>
<gene>
    <name evidence="9" type="ORF">SARC_06494</name>
</gene>
<dbReference type="GeneID" id="25906998"/>
<dbReference type="GO" id="GO:0051539">
    <property type="term" value="F:4 iron, 4 sulfur cluster binding"/>
    <property type="evidence" value="ECO:0007669"/>
    <property type="project" value="UniProtKB-KW"/>
</dbReference>
<dbReference type="EMBL" id="KQ242061">
    <property type="protein sequence ID" value="KNC81170.1"/>
    <property type="molecule type" value="Genomic_DNA"/>
</dbReference>
<feature type="domain" description="Radical SAM core" evidence="8">
    <location>
        <begin position="38"/>
        <end position="360"/>
    </location>
</feature>
<sequence>MSMRSIFSLSRGCISQGNHLKVSAALSSPNVHTISSGYVHTHIATIPVTRSCIDAAMCRYKPSYRHIHALAATTTFAHTSMDKSRRRYTTDANVENVEVHIKPTTVDDLTVRKKLLHNAPSFKEFLSVNSIKADELSNDALIPAKDYLPTEVLQGDARKVFFETYGCQMNVSDTEVVWAILKGVGYEHFKTIYKTKKGGARFADLLDAVSLVDPDMRIRFTSPHPKDFPEELIELISTRDNICNHIHLPAQSGNSEVLQRMRRGYSREAYLTLAAHLRQMLPGVHISSDFITGFCGETEDEHTDTLTLMAQVKYEQAFLFAYSMREKTHAHRRFKDDVAEDVKQRRLREIIDVFRSGSLARNEQLVGTTQLVLVDSIGRKPGQFLGRTDGFTRVIMSDVKVPSDTTGVSNTQIEVGDYVAVHITEANAQTLRATPLRVTNIVTHAARAKSKALGDASSDCDSDSSALSG</sequence>
<dbReference type="STRING" id="667725.A0A0L0FWG4"/>
<accession>A0A0L0FWG4</accession>
<evidence type="ECO:0000256" key="1">
    <source>
        <dbReference type="ARBA" id="ARBA00022485"/>
    </source>
</evidence>
<dbReference type="GO" id="GO:0005829">
    <property type="term" value="C:cytosol"/>
    <property type="evidence" value="ECO:0007669"/>
    <property type="project" value="TreeGrafter"/>
</dbReference>
<keyword evidence="1" id="KW-0004">4Fe-4S</keyword>
<keyword evidence="3" id="KW-0479">Metal-binding</keyword>
<evidence type="ECO:0000256" key="2">
    <source>
        <dbReference type="ARBA" id="ARBA00022691"/>
    </source>
</evidence>
<evidence type="ECO:0000256" key="5">
    <source>
        <dbReference type="ARBA" id="ARBA00023014"/>
    </source>
</evidence>
<dbReference type="SMART" id="SM00729">
    <property type="entry name" value="Elp3"/>
    <property type="match status" value="1"/>
</dbReference>
<keyword evidence="2" id="KW-0949">S-adenosyl-L-methionine</keyword>
<feature type="domain" description="TRAM" evidence="6">
    <location>
        <begin position="363"/>
        <end position="437"/>
    </location>
</feature>
<dbReference type="PROSITE" id="PS51918">
    <property type="entry name" value="RADICAL_SAM"/>
    <property type="match status" value="1"/>
</dbReference>
<dbReference type="SUPFAM" id="SSF102114">
    <property type="entry name" value="Radical SAM enzymes"/>
    <property type="match status" value="1"/>
</dbReference>
<dbReference type="PANTHER" id="PTHR43020:SF2">
    <property type="entry name" value="MITOCHONDRIAL TRNA METHYLTHIOTRANSFERASE CDK5RAP1"/>
    <property type="match status" value="1"/>
</dbReference>
<organism evidence="9 10">
    <name type="scientific">Sphaeroforma arctica JP610</name>
    <dbReference type="NCBI Taxonomy" id="667725"/>
    <lineage>
        <taxon>Eukaryota</taxon>
        <taxon>Ichthyosporea</taxon>
        <taxon>Ichthyophonida</taxon>
        <taxon>Sphaeroforma</taxon>
    </lineage>
</organism>
<dbReference type="Pfam" id="PF04055">
    <property type="entry name" value="Radical_SAM"/>
    <property type="match status" value="1"/>
</dbReference>
<dbReference type="PROSITE" id="PS51449">
    <property type="entry name" value="MTTASE_N"/>
    <property type="match status" value="1"/>
</dbReference>
<keyword evidence="5" id="KW-0411">Iron-sulfur</keyword>
<reference evidence="9 10" key="1">
    <citation type="submission" date="2011-02" db="EMBL/GenBank/DDBJ databases">
        <title>The Genome Sequence of Sphaeroforma arctica JP610.</title>
        <authorList>
            <consortium name="The Broad Institute Genome Sequencing Platform"/>
            <person name="Russ C."/>
            <person name="Cuomo C."/>
            <person name="Young S.K."/>
            <person name="Zeng Q."/>
            <person name="Gargeya S."/>
            <person name="Alvarado L."/>
            <person name="Berlin A."/>
            <person name="Chapman S.B."/>
            <person name="Chen Z."/>
            <person name="Freedman E."/>
            <person name="Gellesch M."/>
            <person name="Goldberg J."/>
            <person name="Griggs A."/>
            <person name="Gujja S."/>
            <person name="Heilman E."/>
            <person name="Heiman D."/>
            <person name="Howarth C."/>
            <person name="Mehta T."/>
            <person name="Neiman D."/>
            <person name="Pearson M."/>
            <person name="Roberts A."/>
            <person name="Saif S."/>
            <person name="Shea T."/>
            <person name="Shenoy N."/>
            <person name="Sisk P."/>
            <person name="Stolte C."/>
            <person name="Sykes S."/>
            <person name="White J."/>
            <person name="Yandava C."/>
            <person name="Burger G."/>
            <person name="Gray M.W."/>
            <person name="Holland P.W.H."/>
            <person name="King N."/>
            <person name="Lang F.B.F."/>
            <person name="Roger A.J."/>
            <person name="Ruiz-Trillo I."/>
            <person name="Haas B."/>
            <person name="Nusbaum C."/>
            <person name="Birren B."/>
        </authorList>
    </citation>
    <scope>NUCLEOTIDE SEQUENCE [LARGE SCALE GENOMIC DNA]</scope>
    <source>
        <strain evidence="9 10">JP610</strain>
    </source>
</reference>
<dbReference type="PROSITE" id="PS50926">
    <property type="entry name" value="TRAM"/>
    <property type="match status" value="1"/>
</dbReference>
<dbReference type="InterPro" id="IPR013848">
    <property type="entry name" value="Methylthiotransferase_N"/>
</dbReference>